<dbReference type="OrthoDB" id="2218681at2"/>
<reference evidence="6 7" key="1">
    <citation type="submission" date="2013-02" db="EMBL/GenBank/DDBJ databases">
        <title>The Genome Sequence of Enterococcus phoeniculicola BAA-412.</title>
        <authorList>
            <consortium name="The Broad Institute Genome Sequencing Platform"/>
            <consortium name="The Broad Institute Genome Sequencing Center for Infectious Disease"/>
            <person name="Earl A.M."/>
            <person name="Gilmore M.S."/>
            <person name="Lebreton F."/>
            <person name="Walker B."/>
            <person name="Young S.K."/>
            <person name="Zeng Q."/>
            <person name="Gargeya S."/>
            <person name="Fitzgerald M."/>
            <person name="Haas B."/>
            <person name="Abouelleil A."/>
            <person name="Alvarado L."/>
            <person name="Arachchi H.M."/>
            <person name="Berlin A.M."/>
            <person name="Chapman S.B."/>
            <person name="Dewar J."/>
            <person name="Goldberg J."/>
            <person name="Griggs A."/>
            <person name="Gujja S."/>
            <person name="Hansen M."/>
            <person name="Howarth C."/>
            <person name="Imamovic A."/>
            <person name="Larimer J."/>
            <person name="McCowan C."/>
            <person name="Murphy C."/>
            <person name="Neiman D."/>
            <person name="Pearson M."/>
            <person name="Priest M."/>
            <person name="Roberts A."/>
            <person name="Saif S."/>
            <person name="Shea T."/>
            <person name="Sisk P."/>
            <person name="Sykes S."/>
            <person name="Wortman J."/>
            <person name="Nusbaum C."/>
            <person name="Birren B."/>
        </authorList>
    </citation>
    <scope>NUCLEOTIDE SEQUENCE [LARGE SCALE GENOMIC DNA]</scope>
    <source>
        <strain evidence="6 7">ATCC BAA-412</strain>
    </source>
</reference>
<feature type="coiled-coil region" evidence="4">
    <location>
        <begin position="71"/>
        <end position="101"/>
    </location>
</feature>
<dbReference type="AlphaFoldDB" id="R3TLT7"/>
<dbReference type="Pfam" id="PF14449">
    <property type="entry name" value="PT-TG"/>
    <property type="match status" value="1"/>
</dbReference>
<keyword evidence="2" id="KW-0964">Secreted</keyword>
<dbReference type="GO" id="GO:0005576">
    <property type="term" value="C:extracellular region"/>
    <property type="evidence" value="ECO:0007669"/>
    <property type="project" value="UniProtKB-SubCell"/>
</dbReference>
<gene>
    <name evidence="6" type="ORF">UC3_02796</name>
</gene>
<dbReference type="Proteomes" id="UP000013785">
    <property type="component" value="Unassembled WGS sequence"/>
</dbReference>
<dbReference type="InterPro" id="IPR027797">
    <property type="entry name" value="PT-TG_dom"/>
</dbReference>
<evidence type="ECO:0000256" key="2">
    <source>
        <dbReference type="ARBA" id="ARBA00022525"/>
    </source>
</evidence>
<dbReference type="PANTHER" id="PTHR34976:SF1">
    <property type="entry name" value="TOXIN BC_0920"/>
    <property type="match status" value="1"/>
</dbReference>
<evidence type="ECO:0000256" key="3">
    <source>
        <dbReference type="ARBA" id="ARBA00034117"/>
    </source>
</evidence>
<dbReference type="InterPro" id="IPR051768">
    <property type="entry name" value="Bact_secretion_toxin"/>
</dbReference>
<comment type="similarity">
    <text evidence="3">In the N-terminal section; belongs to the LXG family.</text>
</comment>
<evidence type="ECO:0000313" key="7">
    <source>
        <dbReference type="Proteomes" id="UP000013785"/>
    </source>
</evidence>
<keyword evidence="4" id="KW-0175">Coiled coil</keyword>
<keyword evidence="7" id="KW-1185">Reference proteome</keyword>
<evidence type="ECO:0000256" key="4">
    <source>
        <dbReference type="SAM" id="Coils"/>
    </source>
</evidence>
<dbReference type="InterPro" id="IPR006829">
    <property type="entry name" value="LXG_dom"/>
</dbReference>
<dbReference type="EMBL" id="AJAT01000017">
    <property type="protein sequence ID" value="EOL42444.1"/>
    <property type="molecule type" value="Genomic_DNA"/>
</dbReference>
<proteinExistence type="inferred from homology"/>
<evidence type="ECO:0000256" key="1">
    <source>
        <dbReference type="ARBA" id="ARBA00004613"/>
    </source>
</evidence>
<dbReference type="eggNOG" id="COG5444">
    <property type="taxonomic scope" value="Bacteria"/>
</dbReference>
<dbReference type="PATRIC" id="fig|1158610.3.peg.2779"/>
<accession>R3TLT7</accession>
<evidence type="ECO:0000259" key="5">
    <source>
        <dbReference type="PROSITE" id="PS51756"/>
    </source>
</evidence>
<feature type="domain" description="LXG" evidence="5">
    <location>
        <begin position="1"/>
        <end position="207"/>
    </location>
</feature>
<comment type="caution">
    <text evidence="6">The sequence shown here is derived from an EMBL/GenBank/DDBJ whole genome shotgun (WGS) entry which is preliminary data.</text>
</comment>
<sequence length="313" mass="35338">MCREQIQSYQSLQKAISQFTLTTPNLKGATYDSAKAYFSNVLYPLAQGGMILSEAVEKAVSAFPEEYLSQVDSIDLKQSELEEQIREINRLLNEAREIRTQLMSTATGETSLFQLGSNLVVIGMYTDVKKKLEEKLRKLLLFDARSTLIFLEIDSLRKAVAKGIEQTKTAWNGATGTFTVPNDLSWKTTIQEKWTTYEMEKEPEIDIREEVYPNGPNGDIVIYNVYVNGVYDDKQSNELNTMIAKNQLKEGLHFVGEFVLINDIYRVINGKDWLSGEESSRLKAAEWLALTAIPVSKLAKIAKEIKAGDKGRK</sequence>
<dbReference type="HOGENOM" id="CLU_887787_0_0_9"/>
<evidence type="ECO:0000313" key="6">
    <source>
        <dbReference type="EMBL" id="EOL42444.1"/>
    </source>
</evidence>
<name>R3TLT7_9ENTE</name>
<dbReference type="PROSITE" id="PS51756">
    <property type="entry name" value="LXG"/>
    <property type="match status" value="1"/>
</dbReference>
<dbReference type="RefSeq" id="WP_010769431.1">
    <property type="nucleotide sequence ID" value="NZ_ASWE01000001.1"/>
</dbReference>
<dbReference type="PANTHER" id="PTHR34976">
    <property type="entry name" value="RIBONUCLEASE YQCG-RELATED"/>
    <property type="match status" value="1"/>
</dbReference>
<dbReference type="STRING" id="154621.RV11_GL001994"/>
<organism evidence="6 7">
    <name type="scientific">Enterococcus phoeniculicola ATCC BAA-412</name>
    <dbReference type="NCBI Taxonomy" id="1158610"/>
    <lineage>
        <taxon>Bacteria</taxon>
        <taxon>Bacillati</taxon>
        <taxon>Bacillota</taxon>
        <taxon>Bacilli</taxon>
        <taxon>Lactobacillales</taxon>
        <taxon>Enterococcaceae</taxon>
        <taxon>Enterococcus</taxon>
    </lineage>
</organism>
<protein>
    <recommendedName>
        <fullName evidence="5">LXG domain-containing protein</fullName>
    </recommendedName>
</protein>
<comment type="subcellular location">
    <subcellularLocation>
        <location evidence="1">Secreted</location>
    </subcellularLocation>
</comment>